<evidence type="ECO:0000313" key="4">
    <source>
        <dbReference type="Proteomes" id="UP000321103"/>
    </source>
</evidence>
<protein>
    <recommendedName>
        <fullName evidence="5">Excalibur calcium-binding domain-containing protein</fullName>
    </recommendedName>
</protein>
<evidence type="ECO:0000256" key="1">
    <source>
        <dbReference type="SAM" id="MobiDB-lite"/>
    </source>
</evidence>
<dbReference type="STRING" id="388357.GCA_001580365_03259"/>
<feature type="compositionally biased region" description="Basic and acidic residues" evidence="1">
    <location>
        <begin position="141"/>
        <end position="158"/>
    </location>
</feature>
<sequence>MSAQKRRGGRLAVLAGAALVVPLAVGATVVAAEPDGPGGLPPTVAADRSPSPAPGAGPADAPGRGTGQGAGAADEKAAAPKADARAETDAGDRTPPTSPGQGAARESAGSLAAVAAREPSSPRAKEPPAHGLERAAGQKPENGEGARGRSGEALDRTKGLTQRADVAPDKVHDADLAPGGCLAEYGEAGQCLPTVPPSLAKHVRDMEKAGQDVSSMPHHWDCEEVRTFFPDGIVVRQAGVDPQGLDADEDGTACSAGD</sequence>
<comment type="caution">
    <text evidence="3">The sequence shown here is derived from an EMBL/GenBank/DDBJ whole genome shotgun (WGS) entry which is preliminary data.</text>
</comment>
<organism evidence="3 4">
    <name type="scientific">Kocuria turfanensis</name>
    <dbReference type="NCBI Taxonomy" id="388357"/>
    <lineage>
        <taxon>Bacteria</taxon>
        <taxon>Bacillati</taxon>
        <taxon>Actinomycetota</taxon>
        <taxon>Actinomycetes</taxon>
        <taxon>Micrococcales</taxon>
        <taxon>Micrococcaceae</taxon>
        <taxon>Kocuria</taxon>
    </lineage>
</organism>
<dbReference type="RefSeq" id="WP_157093471.1">
    <property type="nucleotide sequence ID" value="NZ_BJZS01000022.1"/>
</dbReference>
<dbReference type="Proteomes" id="UP000321103">
    <property type="component" value="Unassembled WGS sequence"/>
</dbReference>
<evidence type="ECO:0000256" key="2">
    <source>
        <dbReference type="SAM" id="SignalP"/>
    </source>
</evidence>
<reference evidence="3 4" key="1">
    <citation type="submission" date="2019-07" db="EMBL/GenBank/DDBJ databases">
        <title>Whole genome shotgun sequence of Kocuria turfanensis NBRC 107627.</title>
        <authorList>
            <person name="Hosoyama A."/>
            <person name="Uohara A."/>
            <person name="Ohji S."/>
            <person name="Ichikawa N."/>
        </authorList>
    </citation>
    <scope>NUCLEOTIDE SEQUENCE [LARGE SCALE GENOMIC DNA]</scope>
    <source>
        <strain evidence="3 4">NBRC 107627</strain>
    </source>
</reference>
<feature type="region of interest" description="Disordered" evidence="1">
    <location>
        <begin position="239"/>
        <end position="258"/>
    </location>
</feature>
<dbReference type="AlphaFoldDB" id="A0A512IAF8"/>
<dbReference type="EMBL" id="BJZS01000022">
    <property type="protein sequence ID" value="GEO94617.1"/>
    <property type="molecule type" value="Genomic_DNA"/>
</dbReference>
<keyword evidence="2" id="KW-0732">Signal</keyword>
<name>A0A512IAF8_9MICC</name>
<accession>A0A512IAF8</accession>
<feature type="compositionally biased region" description="Basic and acidic residues" evidence="1">
    <location>
        <begin position="166"/>
        <end position="175"/>
    </location>
</feature>
<feature type="chain" id="PRO_5038861823" description="Excalibur calcium-binding domain-containing protein" evidence="2">
    <location>
        <begin position="27"/>
        <end position="258"/>
    </location>
</feature>
<proteinExistence type="predicted"/>
<feature type="compositionally biased region" description="Low complexity" evidence="1">
    <location>
        <begin position="45"/>
        <end position="63"/>
    </location>
</feature>
<feature type="compositionally biased region" description="Basic and acidic residues" evidence="1">
    <location>
        <begin position="73"/>
        <end position="92"/>
    </location>
</feature>
<feature type="region of interest" description="Disordered" evidence="1">
    <location>
        <begin position="31"/>
        <end position="176"/>
    </location>
</feature>
<evidence type="ECO:0000313" key="3">
    <source>
        <dbReference type="EMBL" id="GEO94617.1"/>
    </source>
</evidence>
<feature type="compositionally biased region" description="Basic and acidic residues" evidence="1">
    <location>
        <begin position="123"/>
        <end position="133"/>
    </location>
</feature>
<keyword evidence="4" id="KW-1185">Reference proteome</keyword>
<gene>
    <name evidence="3" type="ORF">KTU01_07400</name>
</gene>
<feature type="signal peptide" evidence="2">
    <location>
        <begin position="1"/>
        <end position="26"/>
    </location>
</feature>
<evidence type="ECO:0008006" key="5">
    <source>
        <dbReference type="Google" id="ProtNLM"/>
    </source>
</evidence>